<dbReference type="InParanoid" id="A0A0R0J1M7"/>
<dbReference type="SUPFAM" id="SSF46785">
    <property type="entry name" value="Winged helix' DNA-binding domain"/>
    <property type="match status" value="1"/>
</dbReference>
<reference evidence="6 7" key="1">
    <citation type="journal article" date="2010" name="Nature">
        <title>Genome sequence of the palaeopolyploid soybean.</title>
        <authorList>
            <person name="Schmutz J."/>
            <person name="Cannon S.B."/>
            <person name="Schlueter J."/>
            <person name="Ma J."/>
            <person name="Mitros T."/>
            <person name="Nelson W."/>
            <person name="Hyten D.L."/>
            <person name="Song Q."/>
            <person name="Thelen J.J."/>
            <person name="Cheng J."/>
            <person name="Xu D."/>
            <person name="Hellsten U."/>
            <person name="May G.D."/>
            <person name="Yu Y."/>
            <person name="Sakurai T."/>
            <person name="Umezawa T."/>
            <person name="Bhattacharyya M.K."/>
            <person name="Sandhu D."/>
            <person name="Valliyodan B."/>
            <person name="Lindquist E."/>
            <person name="Peto M."/>
            <person name="Grant D."/>
            <person name="Shu S."/>
            <person name="Goodstein D."/>
            <person name="Barry K."/>
            <person name="Futrell-Griggs M."/>
            <person name="Abernathy B."/>
            <person name="Du J."/>
            <person name="Tian Z."/>
            <person name="Zhu L."/>
            <person name="Gill N."/>
            <person name="Joshi T."/>
            <person name="Libault M."/>
            <person name="Sethuraman A."/>
            <person name="Zhang X.-C."/>
            <person name="Shinozaki K."/>
            <person name="Nguyen H.T."/>
            <person name="Wing R.A."/>
            <person name="Cregan P."/>
            <person name="Specht J."/>
            <person name="Grimwood J."/>
            <person name="Rokhsar D."/>
            <person name="Stacey G."/>
            <person name="Shoemaker R.C."/>
            <person name="Jackson S.A."/>
        </authorList>
    </citation>
    <scope>NUCLEOTIDE SEQUENCE</scope>
    <source>
        <strain evidence="7">cv. Williams 82</strain>
        <tissue evidence="6">Callus</tissue>
    </source>
</reference>
<gene>
    <name evidence="6" type="ORF">GLYMA_08G247000</name>
</gene>
<reference evidence="6" key="3">
    <citation type="submission" date="2018-07" db="EMBL/GenBank/DDBJ databases">
        <title>WGS assembly of Glycine max.</title>
        <authorList>
            <person name="Schmutz J."/>
            <person name="Cannon S."/>
            <person name="Schlueter J."/>
            <person name="Ma J."/>
            <person name="Mitros T."/>
            <person name="Nelson W."/>
            <person name="Hyten D."/>
            <person name="Song Q."/>
            <person name="Thelen J."/>
            <person name="Cheng J."/>
            <person name="Xu D."/>
            <person name="Hellsten U."/>
            <person name="May G."/>
            <person name="Yu Y."/>
            <person name="Sakurai T."/>
            <person name="Umezawa T."/>
            <person name="Bhattacharyya M."/>
            <person name="Sandhu D."/>
            <person name="Valliyodan B."/>
            <person name="Lindquist E."/>
            <person name="Peto M."/>
            <person name="Grant D."/>
            <person name="Shu S."/>
            <person name="Goodstein D."/>
            <person name="Barry K."/>
            <person name="Futrell-Griggs M."/>
            <person name="Abernathy B."/>
            <person name="Du J."/>
            <person name="Tian Z."/>
            <person name="Zhu L."/>
            <person name="Gill N."/>
            <person name="Joshi T."/>
            <person name="Libault M."/>
            <person name="Sethuraman A."/>
            <person name="Zhang X."/>
            <person name="Shinozaki K."/>
            <person name="Nguyen H."/>
            <person name="Wing R."/>
            <person name="Cregan P."/>
            <person name="Specht J."/>
            <person name="Grimwood J."/>
            <person name="Rokhsar D."/>
            <person name="Stacey G."/>
            <person name="Shoemaker R."/>
            <person name="Jackson S."/>
        </authorList>
    </citation>
    <scope>NUCLEOTIDE SEQUENCE</scope>
    <source>
        <tissue evidence="6">Callus</tissue>
    </source>
</reference>
<dbReference type="GO" id="GO:0008171">
    <property type="term" value="F:O-methyltransferase activity"/>
    <property type="evidence" value="ECO:0000318"/>
    <property type="project" value="GO_Central"/>
</dbReference>
<dbReference type="InterPro" id="IPR016461">
    <property type="entry name" value="COMT-like"/>
</dbReference>
<sequence>MCLKWMVELHIPDIIHNHAQPITLPELVSILQVPPTKIGQVHSLMRYLAHSGFFERVRIHHNIEEKEAYALTAASELLLKSSELSLAPMVEFVLDPTLSDSYHQLKKWVYEKDLTLFDISFRITLIFNEAMASDSQMSNLALRDCKLVFEGLESIVDVGGGTGTTAKIICEAFPNLKCIVFDRPQVVENLSGSLNLTYVGGDMFKSIPKVDAVLLKWILHNWIDKDRIKILKNCKEAISNEGGKRGKVIIIDVREMKKLFMEAGFQDYKTSPLTGYLSLIEMYP</sequence>
<dbReference type="Proteomes" id="UP000008827">
    <property type="component" value="Chromosome 8"/>
</dbReference>
<evidence type="ECO:0000256" key="3">
    <source>
        <dbReference type="ARBA" id="ARBA00022691"/>
    </source>
</evidence>
<name>A0A0R0J1M7_SOYBN</name>
<reference evidence="7" key="2">
    <citation type="submission" date="2018-02" db="UniProtKB">
        <authorList>
            <consortium name="EnsemblPlants"/>
        </authorList>
    </citation>
    <scope>IDENTIFICATION</scope>
    <source>
        <strain evidence="7">Williams 82</strain>
    </source>
</reference>
<dbReference type="GO" id="GO:0008757">
    <property type="term" value="F:S-adenosylmethionine-dependent methyltransferase activity"/>
    <property type="evidence" value="ECO:0000318"/>
    <property type="project" value="GO_Central"/>
</dbReference>
<evidence type="ECO:0008006" key="9">
    <source>
        <dbReference type="Google" id="ProtNLM"/>
    </source>
</evidence>
<dbReference type="PANTHER" id="PTHR11746">
    <property type="entry name" value="O-METHYLTRANSFERASE"/>
    <property type="match status" value="1"/>
</dbReference>
<evidence type="ECO:0000313" key="8">
    <source>
        <dbReference type="Proteomes" id="UP000008827"/>
    </source>
</evidence>
<dbReference type="InterPro" id="IPR012967">
    <property type="entry name" value="COMT_dimerisation"/>
</dbReference>
<keyword evidence="1" id="KW-0489">Methyltransferase</keyword>
<keyword evidence="8" id="KW-1185">Reference proteome</keyword>
<keyword evidence="3" id="KW-0949">S-adenosyl-L-methionine</keyword>
<evidence type="ECO:0000256" key="1">
    <source>
        <dbReference type="ARBA" id="ARBA00022603"/>
    </source>
</evidence>
<dbReference type="InterPro" id="IPR001077">
    <property type="entry name" value="COMT_C"/>
</dbReference>
<accession>A0A0R0J1M7</accession>
<dbReference type="Gene3D" id="3.40.50.150">
    <property type="entry name" value="Vaccinia Virus protein VP39"/>
    <property type="match status" value="1"/>
</dbReference>
<dbReference type="InterPro" id="IPR036390">
    <property type="entry name" value="WH_DNA-bd_sf"/>
</dbReference>
<keyword evidence="2" id="KW-0808">Transferase</keyword>
<feature type="domain" description="O-methyltransferase C-terminal" evidence="4">
    <location>
        <begin position="122"/>
        <end position="253"/>
    </location>
</feature>
<dbReference type="Gramene" id="KRH45055">
    <property type="protein sequence ID" value="KRH45055"/>
    <property type="gene ID" value="GLYMA_08G247000"/>
</dbReference>
<dbReference type="EnsemblPlants" id="KRH45055">
    <property type="protein sequence ID" value="KRH45055"/>
    <property type="gene ID" value="GLYMA_08G247000"/>
</dbReference>
<dbReference type="OMA" id="RIWEHAD"/>
<dbReference type="PaxDb" id="3847-GLYMA08G27110.2"/>
<dbReference type="InterPro" id="IPR029063">
    <property type="entry name" value="SAM-dependent_MTases_sf"/>
</dbReference>
<feature type="domain" description="O-methyltransferase dimerisation" evidence="5">
    <location>
        <begin position="1"/>
        <end position="81"/>
    </location>
</feature>
<dbReference type="Pfam" id="PF00891">
    <property type="entry name" value="Methyltransf_2"/>
    <property type="match status" value="1"/>
</dbReference>
<protein>
    <recommendedName>
        <fullName evidence="9">O-methyltransferase domain-containing protein</fullName>
    </recommendedName>
</protein>
<dbReference type="Gene3D" id="1.10.10.10">
    <property type="entry name" value="Winged helix-like DNA-binding domain superfamily/Winged helix DNA-binding domain"/>
    <property type="match status" value="1"/>
</dbReference>
<dbReference type="PROSITE" id="PS51683">
    <property type="entry name" value="SAM_OMT_II"/>
    <property type="match status" value="1"/>
</dbReference>
<dbReference type="SUPFAM" id="SSF53335">
    <property type="entry name" value="S-adenosyl-L-methionine-dependent methyltransferases"/>
    <property type="match status" value="1"/>
</dbReference>
<evidence type="ECO:0000313" key="7">
    <source>
        <dbReference type="EnsemblPlants" id="KRH45055"/>
    </source>
</evidence>
<evidence type="ECO:0000259" key="4">
    <source>
        <dbReference type="Pfam" id="PF00891"/>
    </source>
</evidence>
<dbReference type="SMR" id="A0A0R0J1M7"/>
<organism evidence="6">
    <name type="scientific">Glycine max</name>
    <name type="common">Soybean</name>
    <name type="synonym">Glycine hispida</name>
    <dbReference type="NCBI Taxonomy" id="3847"/>
    <lineage>
        <taxon>Eukaryota</taxon>
        <taxon>Viridiplantae</taxon>
        <taxon>Streptophyta</taxon>
        <taxon>Embryophyta</taxon>
        <taxon>Tracheophyta</taxon>
        <taxon>Spermatophyta</taxon>
        <taxon>Magnoliopsida</taxon>
        <taxon>eudicotyledons</taxon>
        <taxon>Gunneridae</taxon>
        <taxon>Pentapetalae</taxon>
        <taxon>rosids</taxon>
        <taxon>fabids</taxon>
        <taxon>Fabales</taxon>
        <taxon>Fabaceae</taxon>
        <taxon>Papilionoideae</taxon>
        <taxon>50 kb inversion clade</taxon>
        <taxon>NPAAA clade</taxon>
        <taxon>indigoferoid/millettioid clade</taxon>
        <taxon>Phaseoleae</taxon>
        <taxon>Glycine</taxon>
        <taxon>Glycine subgen. Soja</taxon>
    </lineage>
</organism>
<proteinExistence type="predicted"/>
<dbReference type="EMBL" id="CM000841">
    <property type="protein sequence ID" value="KRH45055.1"/>
    <property type="molecule type" value="Genomic_DNA"/>
</dbReference>
<dbReference type="Pfam" id="PF08100">
    <property type="entry name" value="Dimerisation"/>
    <property type="match status" value="1"/>
</dbReference>
<dbReference type="GO" id="GO:0032259">
    <property type="term" value="P:methylation"/>
    <property type="evidence" value="ECO:0000318"/>
    <property type="project" value="GO_Central"/>
</dbReference>
<evidence type="ECO:0000313" key="6">
    <source>
        <dbReference type="EMBL" id="KRH45055.1"/>
    </source>
</evidence>
<evidence type="ECO:0000256" key="2">
    <source>
        <dbReference type="ARBA" id="ARBA00022679"/>
    </source>
</evidence>
<dbReference type="GO" id="GO:0046983">
    <property type="term" value="F:protein dimerization activity"/>
    <property type="evidence" value="ECO:0007669"/>
    <property type="project" value="InterPro"/>
</dbReference>
<dbReference type="AlphaFoldDB" id="A0A0R0J1M7"/>
<dbReference type="InterPro" id="IPR036388">
    <property type="entry name" value="WH-like_DNA-bd_sf"/>
</dbReference>
<evidence type="ECO:0000259" key="5">
    <source>
        <dbReference type="Pfam" id="PF08100"/>
    </source>
</evidence>